<dbReference type="SUPFAM" id="SSF52799">
    <property type="entry name" value="(Phosphotyrosine protein) phosphatases II"/>
    <property type="match status" value="1"/>
</dbReference>
<dbReference type="InterPro" id="IPR026893">
    <property type="entry name" value="Tyr/Ser_Pase_IphP-type"/>
</dbReference>
<protein>
    <recommendedName>
        <fullName evidence="1">Tyrosine specific protein phosphatases domain-containing protein</fullName>
    </recommendedName>
</protein>
<dbReference type="AlphaFoldDB" id="A0A150S4X5"/>
<dbReference type="GO" id="GO:0004721">
    <property type="term" value="F:phosphoprotein phosphatase activity"/>
    <property type="evidence" value="ECO:0007669"/>
    <property type="project" value="InterPro"/>
</dbReference>
<gene>
    <name evidence="2" type="ORF">BE18_33360</name>
</gene>
<evidence type="ECO:0000313" key="2">
    <source>
        <dbReference type="EMBL" id="KYF95063.1"/>
    </source>
</evidence>
<evidence type="ECO:0000259" key="1">
    <source>
        <dbReference type="PROSITE" id="PS50056"/>
    </source>
</evidence>
<comment type="caution">
    <text evidence="2">The sequence shown here is derived from an EMBL/GenBank/DDBJ whole genome shotgun (WGS) entry which is preliminary data.</text>
</comment>
<name>A0A150S4X5_SORCE</name>
<dbReference type="PROSITE" id="PS00383">
    <property type="entry name" value="TYR_PHOSPHATASE_1"/>
    <property type="match status" value="1"/>
</dbReference>
<accession>A0A150S4X5</accession>
<dbReference type="InterPro" id="IPR000387">
    <property type="entry name" value="Tyr_Pase_dom"/>
</dbReference>
<dbReference type="PROSITE" id="PS50056">
    <property type="entry name" value="TYR_PHOSPHATASE_2"/>
    <property type="match status" value="1"/>
</dbReference>
<dbReference type="EMBL" id="JEMC01001681">
    <property type="protein sequence ID" value="KYF95063.1"/>
    <property type="molecule type" value="Genomic_DNA"/>
</dbReference>
<organism evidence="2 3">
    <name type="scientific">Sorangium cellulosum</name>
    <name type="common">Polyangium cellulosum</name>
    <dbReference type="NCBI Taxonomy" id="56"/>
    <lineage>
        <taxon>Bacteria</taxon>
        <taxon>Pseudomonadati</taxon>
        <taxon>Myxococcota</taxon>
        <taxon>Polyangia</taxon>
        <taxon>Polyangiales</taxon>
        <taxon>Polyangiaceae</taxon>
        <taxon>Sorangium</taxon>
    </lineage>
</organism>
<evidence type="ECO:0000313" key="3">
    <source>
        <dbReference type="Proteomes" id="UP000075515"/>
    </source>
</evidence>
<dbReference type="InterPro" id="IPR029021">
    <property type="entry name" value="Prot-tyrosine_phosphatase-like"/>
</dbReference>
<dbReference type="InterPro" id="IPR016130">
    <property type="entry name" value="Tyr_Pase_AS"/>
</dbReference>
<proteinExistence type="predicted"/>
<dbReference type="Gene3D" id="3.90.190.10">
    <property type="entry name" value="Protein tyrosine phosphatase superfamily"/>
    <property type="match status" value="1"/>
</dbReference>
<reference evidence="2 3" key="1">
    <citation type="submission" date="2014-02" db="EMBL/GenBank/DDBJ databases">
        <title>The small core and large imbalanced accessory genome model reveals a collaborative survival strategy of Sorangium cellulosum strains in nature.</title>
        <authorList>
            <person name="Han K."/>
            <person name="Peng R."/>
            <person name="Blom J."/>
            <person name="Li Y.-Z."/>
        </authorList>
    </citation>
    <scope>NUCLEOTIDE SEQUENCE [LARGE SCALE GENOMIC DNA]</scope>
    <source>
        <strain evidence="2 3">So0149</strain>
    </source>
</reference>
<sequence length="186" mass="20053">MTAAFRPANYRDVGEILGLWLDVSPIPAGRLLRGGRFDLMTTAADLGSPGTILNLRRGPDPGHLTGVRYAHVAAEDDLENYDTRQRRVRSWLGKALSVLATPDLAWPVYVHCTSGRDRTGVVIAAALLAIGVPRQVVAEEYMLSDGADPIAIDRAIDGILDWLPPTEFDPTRLRAALTSGGRGRAG</sequence>
<dbReference type="Proteomes" id="UP000075515">
    <property type="component" value="Unassembled WGS sequence"/>
</dbReference>
<feature type="domain" description="Tyrosine specific protein phosphatases" evidence="1">
    <location>
        <begin position="107"/>
        <end position="128"/>
    </location>
</feature>
<dbReference type="Pfam" id="PF13350">
    <property type="entry name" value="Y_phosphatase3"/>
    <property type="match status" value="1"/>
</dbReference>